<dbReference type="Gene3D" id="3.40.50.200">
    <property type="entry name" value="Peptidase S8/S53 domain"/>
    <property type="match status" value="1"/>
</dbReference>
<dbReference type="OrthoDB" id="206201at2759"/>
<evidence type="ECO:0000256" key="8">
    <source>
        <dbReference type="SAM" id="SignalP"/>
    </source>
</evidence>
<feature type="domain" description="Subtilisin-like protease fibronectin type-III" evidence="11">
    <location>
        <begin position="661"/>
        <end position="767"/>
    </location>
</feature>
<evidence type="ECO:0000256" key="3">
    <source>
        <dbReference type="ARBA" id="ARBA00022729"/>
    </source>
</evidence>
<keyword evidence="3 8" id="KW-0732">Signal</keyword>
<dbReference type="Gene3D" id="3.30.70.80">
    <property type="entry name" value="Peptidase S8 propeptide/proteinase inhibitor I9"/>
    <property type="match status" value="1"/>
</dbReference>
<evidence type="ECO:0000259" key="10">
    <source>
        <dbReference type="Pfam" id="PF05922"/>
    </source>
</evidence>
<proteinExistence type="inferred from homology"/>
<dbReference type="PROSITE" id="PS51892">
    <property type="entry name" value="SUBTILASE"/>
    <property type="match status" value="1"/>
</dbReference>
<dbReference type="InterPro" id="IPR023828">
    <property type="entry name" value="Peptidase_S8_Ser-AS"/>
</dbReference>
<dbReference type="AlphaFoldDB" id="A0A2R6S362"/>
<keyword evidence="13" id="KW-1185">Reference proteome</keyword>
<feature type="active site" description="Charge relay system" evidence="6 7">
    <location>
        <position position="228"/>
    </location>
</feature>
<dbReference type="Gramene" id="PSS36721">
    <property type="protein sequence ID" value="PSS36721"/>
    <property type="gene ID" value="CEY00_Acc01243"/>
</dbReference>
<dbReference type="InterPro" id="IPR015500">
    <property type="entry name" value="Peptidase_S8_subtilisin-rel"/>
</dbReference>
<feature type="signal peptide" evidence="8">
    <location>
        <begin position="1"/>
        <end position="29"/>
    </location>
</feature>
<evidence type="ECO:0000256" key="7">
    <source>
        <dbReference type="PROSITE-ProRule" id="PRU01240"/>
    </source>
</evidence>
<dbReference type="CDD" id="cd04852">
    <property type="entry name" value="Peptidases_S8_3"/>
    <property type="match status" value="1"/>
</dbReference>
<dbReference type="Pfam" id="PF17766">
    <property type="entry name" value="fn3_6"/>
    <property type="match status" value="1"/>
</dbReference>
<dbReference type="PRINTS" id="PR00723">
    <property type="entry name" value="SUBTILISIN"/>
</dbReference>
<protein>
    <submittedName>
        <fullName evidence="12">Subtilisin-like protease</fullName>
    </submittedName>
</protein>
<evidence type="ECO:0000256" key="1">
    <source>
        <dbReference type="ARBA" id="ARBA00011073"/>
    </source>
</evidence>
<dbReference type="Pfam" id="PF05922">
    <property type="entry name" value="Inhibitor_I9"/>
    <property type="match status" value="1"/>
</dbReference>
<dbReference type="OMA" id="WEFGHIS"/>
<evidence type="ECO:0000256" key="6">
    <source>
        <dbReference type="PIRSR" id="PIRSR615500-1"/>
    </source>
</evidence>
<dbReference type="FunFam" id="3.40.50.200:FF:000006">
    <property type="entry name" value="Subtilisin-like protease SBT1.5"/>
    <property type="match status" value="1"/>
</dbReference>
<dbReference type="PANTHER" id="PTHR10795">
    <property type="entry name" value="PROPROTEIN CONVERTASE SUBTILISIN/KEXIN"/>
    <property type="match status" value="1"/>
</dbReference>
<feature type="domain" description="Inhibitor I9" evidence="10">
    <location>
        <begin position="36"/>
        <end position="115"/>
    </location>
</feature>
<keyword evidence="2 7" id="KW-0645">Protease</keyword>
<evidence type="ECO:0000259" key="9">
    <source>
        <dbReference type="Pfam" id="PF00082"/>
    </source>
</evidence>
<evidence type="ECO:0000313" key="13">
    <source>
        <dbReference type="Proteomes" id="UP000241394"/>
    </source>
</evidence>
<keyword evidence="4 7" id="KW-0378">Hydrolase</keyword>
<evidence type="ECO:0000256" key="4">
    <source>
        <dbReference type="ARBA" id="ARBA00022801"/>
    </source>
</evidence>
<dbReference type="GO" id="GO:0006508">
    <property type="term" value="P:proteolysis"/>
    <property type="evidence" value="ECO:0007669"/>
    <property type="project" value="UniProtKB-KW"/>
</dbReference>
<dbReference type="Gene3D" id="3.50.30.30">
    <property type="match status" value="1"/>
</dbReference>
<feature type="domain" description="Peptidase S8/S53" evidence="9">
    <location>
        <begin position="142"/>
        <end position="581"/>
    </location>
</feature>
<comment type="similarity">
    <text evidence="1 7">Belongs to the peptidase S8 family.</text>
</comment>
<dbReference type="InterPro" id="IPR034197">
    <property type="entry name" value="Peptidases_S8_3"/>
</dbReference>
<dbReference type="InterPro" id="IPR010259">
    <property type="entry name" value="S8pro/Inhibitor_I9"/>
</dbReference>
<dbReference type="CDD" id="cd02120">
    <property type="entry name" value="PA_subtilisin_like"/>
    <property type="match status" value="1"/>
</dbReference>
<evidence type="ECO:0000256" key="2">
    <source>
        <dbReference type="ARBA" id="ARBA00022670"/>
    </source>
</evidence>
<dbReference type="SUPFAM" id="SSF52743">
    <property type="entry name" value="Subtilisin-like"/>
    <property type="match status" value="1"/>
</dbReference>
<reference evidence="13" key="2">
    <citation type="journal article" date="2018" name="BMC Genomics">
        <title>A manually annotated Actinidia chinensis var. chinensis (kiwifruit) genome highlights the challenges associated with draft genomes and gene prediction in plants.</title>
        <authorList>
            <person name="Pilkington S.M."/>
            <person name="Crowhurst R."/>
            <person name="Hilario E."/>
            <person name="Nardozza S."/>
            <person name="Fraser L."/>
            <person name="Peng Y."/>
            <person name="Gunaseelan K."/>
            <person name="Simpson R."/>
            <person name="Tahir J."/>
            <person name="Deroles S.C."/>
            <person name="Templeton K."/>
            <person name="Luo Z."/>
            <person name="Davy M."/>
            <person name="Cheng C."/>
            <person name="McNeilage M."/>
            <person name="Scaglione D."/>
            <person name="Liu Y."/>
            <person name="Zhang Q."/>
            <person name="Datson P."/>
            <person name="De Silva N."/>
            <person name="Gardiner S.E."/>
            <person name="Bassett H."/>
            <person name="Chagne D."/>
            <person name="McCallum J."/>
            <person name="Dzierzon H."/>
            <person name="Deng C."/>
            <person name="Wang Y.Y."/>
            <person name="Barron L."/>
            <person name="Manako K."/>
            <person name="Bowen J."/>
            <person name="Foster T.M."/>
            <person name="Erridge Z.A."/>
            <person name="Tiffin H."/>
            <person name="Waite C.N."/>
            <person name="Davies K.M."/>
            <person name="Grierson E.P."/>
            <person name="Laing W.A."/>
            <person name="Kirk R."/>
            <person name="Chen X."/>
            <person name="Wood M."/>
            <person name="Montefiori M."/>
            <person name="Brummell D.A."/>
            <person name="Schwinn K.E."/>
            <person name="Catanach A."/>
            <person name="Fullerton C."/>
            <person name="Li D."/>
            <person name="Meiyalaghan S."/>
            <person name="Nieuwenhuizen N."/>
            <person name="Read N."/>
            <person name="Prakash R."/>
            <person name="Hunter D."/>
            <person name="Zhang H."/>
            <person name="McKenzie M."/>
            <person name="Knabel M."/>
            <person name="Harris A."/>
            <person name="Allan A.C."/>
            <person name="Gleave A."/>
            <person name="Chen A."/>
            <person name="Janssen B.J."/>
            <person name="Plunkett B."/>
            <person name="Ampomah-Dwamena C."/>
            <person name="Voogd C."/>
            <person name="Leif D."/>
            <person name="Lafferty D."/>
            <person name="Souleyre E.J.F."/>
            <person name="Varkonyi-Gasic E."/>
            <person name="Gambi F."/>
            <person name="Hanley J."/>
            <person name="Yao J.L."/>
            <person name="Cheung J."/>
            <person name="David K.M."/>
            <person name="Warren B."/>
            <person name="Marsh K."/>
            <person name="Snowden K.C."/>
            <person name="Lin-Wang K."/>
            <person name="Brian L."/>
            <person name="Martinez-Sanchez M."/>
            <person name="Wang M."/>
            <person name="Ileperuma N."/>
            <person name="Macnee N."/>
            <person name="Campin R."/>
            <person name="McAtee P."/>
            <person name="Drummond R.S.M."/>
            <person name="Espley R.V."/>
            <person name="Ireland H.S."/>
            <person name="Wu R."/>
            <person name="Atkinson R.G."/>
            <person name="Karunairetnam S."/>
            <person name="Bulley S."/>
            <person name="Chunkath S."/>
            <person name="Hanley Z."/>
            <person name="Storey R."/>
            <person name="Thrimawithana A.H."/>
            <person name="Thomson S."/>
            <person name="David C."/>
            <person name="Testolin R."/>
            <person name="Huang H."/>
            <person name="Hellens R.P."/>
            <person name="Schaffer R.J."/>
        </authorList>
    </citation>
    <scope>NUCLEOTIDE SEQUENCE [LARGE SCALE GENOMIC DNA]</scope>
    <source>
        <strain evidence="13">cv. Red5</strain>
    </source>
</reference>
<evidence type="ECO:0000256" key="5">
    <source>
        <dbReference type="ARBA" id="ARBA00022825"/>
    </source>
</evidence>
<reference evidence="12 13" key="1">
    <citation type="submission" date="2017-07" db="EMBL/GenBank/DDBJ databases">
        <title>An improved, manually edited Actinidia chinensis var. chinensis (kiwifruit) genome highlights the challenges associated with draft genomes and gene prediction in plants.</title>
        <authorList>
            <person name="Pilkington S."/>
            <person name="Crowhurst R."/>
            <person name="Hilario E."/>
            <person name="Nardozza S."/>
            <person name="Fraser L."/>
            <person name="Peng Y."/>
            <person name="Gunaseelan K."/>
            <person name="Simpson R."/>
            <person name="Tahir J."/>
            <person name="Deroles S."/>
            <person name="Templeton K."/>
            <person name="Luo Z."/>
            <person name="Davy M."/>
            <person name="Cheng C."/>
            <person name="Mcneilage M."/>
            <person name="Scaglione D."/>
            <person name="Liu Y."/>
            <person name="Zhang Q."/>
            <person name="Datson P."/>
            <person name="De Silva N."/>
            <person name="Gardiner S."/>
            <person name="Bassett H."/>
            <person name="Chagne D."/>
            <person name="Mccallum J."/>
            <person name="Dzierzon H."/>
            <person name="Deng C."/>
            <person name="Wang Y.-Y."/>
            <person name="Barron N."/>
            <person name="Manako K."/>
            <person name="Bowen J."/>
            <person name="Foster T."/>
            <person name="Erridge Z."/>
            <person name="Tiffin H."/>
            <person name="Waite C."/>
            <person name="Davies K."/>
            <person name="Grierson E."/>
            <person name="Laing W."/>
            <person name="Kirk R."/>
            <person name="Chen X."/>
            <person name="Wood M."/>
            <person name="Montefiori M."/>
            <person name="Brummell D."/>
            <person name="Schwinn K."/>
            <person name="Catanach A."/>
            <person name="Fullerton C."/>
            <person name="Li D."/>
            <person name="Meiyalaghan S."/>
            <person name="Nieuwenhuizen N."/>
            <person name="Read N."/>
            <person name="Prakash R."/>
            <person name="Hunter D."/>
            <person name="Zhang H."/>
            <person name="Mckenzie M."/>
            <person name="Knabel M."/>
            <person name="Harris A."/>
            <person name="Allan A."/>
            <person name="Chen A."/>
            <person name="Janssen B."/>
            <person name="Plunkett B."/>
            <person name="Dwamena C."/>
            <person name="Voogd C."/>
            <person name="Leif D."/>
            <person name="Lafferty D."/>
            <person name="Souleyre E."/>
            <person name="Varkonyi-Gasic E."/>
            <person name="Gambi F."/>
            <person name="Hanley J."/>
            <person name="Yao J.-L."/>
            <person name="Cheung J."/>
            <person name="David K."/>
            <person name="Warren B."/>
            <person name="Marsh K."/>
            <person name="Snowden K."/>
            <person name="Lin-Wang K."/>
            <person name="Brian L."/>
            <person name="Martinez-Sanchez M."/>
            <person name="Wang M."/>
            <person name="Ileperuma N."/>
            <person name="Macnee N."/>
            <person name="Campin R."/>
            <person name="Mcatee P."/>
            <person name="Drummond R."/>
            <person name="Espley R."/>
            <person name="Ireland H."/>
            <person name="Wu R."/>
            <person name="Atkinson R."/>
            <person name="Karunairetnam S."/>
            <person name="Bulley S."/>
            <person name="Chunkath S."/>
            <person name="Hanley Z."/>
            <person name="Storey R."/>
            <person name="Thrimawithana A."/>
            <person name="Thomson S."/>
            <person name="David C."/>
            <person name="Testolin R."/>
        </authorList>
    </citation>
    <scope>NUCLEOTIDE SEQUENCE [LARGE SCALE GENOMIC DNA]</scope>
    <source>
        <strain evidence="13">cv. Red5</strain>
        <tissue evidence="12">Young leaf</tissue>
    </source>
</reference>
<dbReference type="InterPro" id="IPR045051">
    <property type="entry name" value="SBT"/>
</dbReference>
<keyword evidence="5 7" id="KW-0720">Serine protease</keyword>
<dbReference type="Proteomes" id="UP000241394">
    <property type="component" value="Chromosome LG1"/>
</dbReference>
<gene>
    <name evidence="12" type="ORF">CEY00_Acc01243</name>
</gene>
<feature type="active site" description="Charge relay system" evidence="6 7">
    <location>
        <position position="547"/>
    </location>
</feature>
<organism evidence="12 13">
    <name type="scientific">Actinidia chinensis var. chinensis</name>
    <name type="common">Chinese soft-hair kiwi</name>
    <dbReference type="NCBI Taxonomy" id="1590841"/>
    <lineage>
        <taxon>Eukaryota</taxon>
        <taxon>Viridiplantae</taxon>
        <taxon>Streptophyta</taxon>
        <taxon>Embryophyta</taxon>
        <taxon>Tracheophyta</taxon>
        <taxon>Spermatophyta</taxon>
        <taxon>Magnoliopsida</taxon>
        <taxon>eudicotyledons</taxon>
        <taxon>Gunneridae</taxon>
        <taxon>Pentapetalae</taxon>
        <taxon>asterids</taxon>
        <taxon>Ericales</taxon>
        <taxon>Actinidiaceae</taxon>
        <taxon>Actinidia</taxon>
    </lineage>
</organism>
<evidence type="ECO:0000313" key="12">
    <source>
        <dbReference type="EMBL" id="PSS36721.1"/>
    </source>
</evidence>
<dbReference type="Pfam" id="PF00082">
    <property type="entry name" value="Peptidase_S8"/>
    <property type="match status" value="1"/>
</dbReference>
<dbReference type="InterPro" id="IPR000209">
    <property type="entry name" value="Peptidase_S8/S53_dom"/>
</dbReference>
<name>A0A2R6S362_ACTCC</name>
<comment type="caution">
    <text evidence="12">The sequence shown here is derived from an EMBL/GenBank/DDBJ whole genome shotgun (WGS) entry which is preliminary data.</text>
</comment>
<feature type="chain" id="PRO_5015336138" evidence="8">
    <location>
        <begin position="30"/>
        <end position="772"/>
    </location>
</feature>
<sequence length="772" mass="84589">MAFTSLHNLYLLFSLFLIFRFSTLKLVTGSKPVVSSYIVHTDAEARPSPFSTQDDWYAYMMSSLTDHKTDSPYGSRIFYTYSVVFHGFAARLTDQEAEKLTKTLGIIVVFKDKVRLKLDTTRSPGFLGLGENFGVWPDTNFGDNIIIGLVDSGIWPESDSFKDNGLGPVPSHWKGACEEGTNFNSSNCNKKLIGARFFLKGFEHYTSNQPMENDFVYYFSPRRDGHGHGTHTASTAAGAKVERANVFGFANGTAQGVAPKARIAMYKACAGGCAESDILAAMESAIEDRVDILSLSIGIQDPPYYENHIAKGAFAAVRRNIFVCCSAGNLGPHPFSTHNTAPWITTVGAGSIDRSFPVQILLGNNKSLTGSSLYPGKISTNSFPLVYLENCGSAITLPNHIMGKIVICTSTKSEAVKNGHLVQASGGVGLILLNHVFEGGLVAISYTLPSATVGYKEAMELLSYINTTKKPIASFRIHNLTVVGKERAPIVLSFSARGPNPVVPEVLKPDIIAPGLNILAAWPPNIPPSRSPYDPRRVNFNTDSGTSMAVPHVAGVAALLRAAHPNWSPAAIRSALVTTSATMDSQDRPIISYEDMEPATPISVGSGHVNPQLATDPGLIYDADISDYTKFLRSLNYTKEQMKVFVDGPSTCSSYFSSPGDLNYPSFSVVFKPKNYVIELKRTVTNVAEVLRESYKVRIVNARAEKFTVSVEPRDLIFERSYEKQSYRVKFKSNYVFDNSSSIVEQMVFGSISWESDRHIVRSPFTVMWNKS</sequence>
<dbReference type="InParanoid" id="A0A2R6S362"/>
<dbReference type="STRING" id="1590841.A0A2R6S362"/>
<feature type="active site" description="Charge relay system" evidence="6 7">
    <location>
        <position position="151"/>
    </location>
</feature>
<dbReference type="EMBL" id="NKQK01000001">
    <property type="protein sequence ID" value="PSS36721.1"/>
    <property type="molecule type" value="Genomic_DNA"/>
</dbReference>
<dbReference type="InterPro" id="IPR041469">
    <property type="entry name" value="Subtilisin-like_FN3"/>
</dbReference>
<dbReference type="InterPro" id="IPR036852">
    <property type="entry name" value="Peptidase_S8/S53_dom_sf"/>
</dbReference>
<dbReference type="PROSITE" id="PS00138">
    <property type="entry name" value="SUBTILASE_SER"/>
    <property type="match status" value="1"/>
</dbReference>
<dbReference type="Gene3D" id="2.60.40.2310">
    <property type="match status" value="1"/>
</dbReference>
<dbReference type="InterPro" id="IPR037045">
    <property type="entry name" value="S8pro/Inhibitor_I9_sf"/>
</dbReference>
<evidence type="ECO:0000259" key="11">
    <source>
        <dbReference type="Pfam" id="PF17766"/>
    </source>
</evidence>
<accession>A0A2R6S362</accession>
<dbReference type="GO" id="GO:0004252">
    <property type="term" value="F:serine-type endopeptidase activity"/>
    <property type="evidence" value="ECO:0007669"/>
    <property type="project" value="UniProtKB-UniRule"/>
</dbReference>